<evidence type="ECO:0000256" key="7">
    <source>
        <dbReference type="PROSITE-ProRule" id="PRU01091"/>
    </source>
</evidence>
<dbReference type="SMART" id="SM00448">
    <property type="entry name" value="REC"/>
    <property type="match status" value="1"/>
</dbReference>
<dbReference type="InterPro" id="IPR001789">
    <property type="entry name" value="Sig_transdc_resp-reg_receiver"/>
</dbReference>
<evidence type="ECO:0000256" key="2">
    <source>
        <dbReference type="ARBA" id="ARBA00023012"/>
    </source>
</evidence>
<accession>A0AAE3TDG0</accession>
<dbReference type="Gene3D" id="1.10.10.10">
    <property type="entry name" value="Winged helix-like DNA-binding domain superfamily/Winged helix DNA-binding domain"/>
    <property type="match status" value="1"/>
</dbReference>
<evidence type="ECO:0000259" key="8">
    <source>
        <dbReference type="PROSITE" id="PS50110"/>
    </source>
</evidence>
<dbReference type="PROSITE" id="PS50110">
    <property type="entry name" value="RESPONSE_REGULATORY"/>
    <property type="match status" value="1"/>
</dbReference>
<dbReference type="RefSeq" id="WP_321536685.1">
    <property type="nucleotide sequence ID" value="NZ_JARGDL010000021.1"/>
</dbReference>
<dbReference type="PANTHER" id="PTHR48111:SF40">
    <property type="entry name" value="PHOSPHATE REGULON TRANSCRIPTIONAL REGULATORY PROTEIN PHOB"/>
    <property type="match status" value="1"/>
</dbReference>
<dbReference type="SMART" id="SM00862">
    <property type="entry name" value="Trans_reg_C"/>
    <property type="match status" value="1"/>
</dbReference>
<dbReference type="PANTHER" id="PTHR48111">
    <property type="entry name" value="REGULATOR OF RPOS"/>
    <property type="match status" value="1"/>
</dbReference>
<dbReference type="Gene3D" id="3.40.50.2300">
    <property type="match status" value="1"/>
</dbReference>
<gene>
    <name evidence="10" type="ORF">P0M35_12190</name>
</gene>
<comment type="caution">
    <text evidence="10">The sequence shown here is derived from an EMBL/GenBank/DDBJ whole genome shotgun (WGS) entry which is preliminary data.</text>
</comment>
<keyword evidence="3" id="KW-0805">Transcription regulation</keyword>
<dbReference type="GO" id="GO:0000976">
    <property type="term" value="F:transcription cis-regulatory region binding"/>
    <property type="evidence" value="ECO:0007669"/>
    <property type="project" value="TreeGrafter"/>
</dbReference>
<dbReference type="Pfam" id="PF00072">
    <property type="entry name" value="Response_reg"/>
    <property type="match status" value="1"/>
</dbReference>
<dbReference type="FunFam" id="3.40.50.2300:FF:000001">
    <property type="entry name" value="DNA-binding response regulator PhoB"/>
    <property type="match status" value="1"/>
</dbReference>
<feature type="modified residue" description="4-aspartylphosphate" evidence="6">
    <location>
        <position position="52"/>
    </location>
</feature>
<keyword evidence="2" id="KW-0902">Two-component regulatory system</keyword>
<keyword evidence="4 7" id="KW-0238">DNA-binding</keyword>
<dbReference type="GO" id="GO:0032993">
    <property type="term" value="C:protein-DNA complex"/>
    <property type="evidence" value="ECO:0007669"/>
    <property type="project" value="TreeGrafter"/>
</dbReference>
<dbReference type="CDD" id="cd00383">
    <property type="entry name" value="trans_reg_C"/>
    <property type="match status" value="1"/>
</dbReference>
<evidence type="ECO:0000313" key="10">
    <source>
        <dbReference type="EMBL" id="MDF1612915.1"/>
    </source>
</evidence>
<proteinExistence type="predicted"/>
<keyword evidence="5" id="KW-0804">Transcription</keyword>
<evidence type="ECO:0000256" key="5">
    <source>
        <dbReference type="ARBA" id="ARBA00023163"/>
    </source>
</evidence>
<evidence type="ECO:0000259" key="9">
    <source>
        <dbReference type="PROSITE" id="PS51755"/>
    </source>
</evidence>
<feature type="DNA-binding region" description="OmpR/PhoB-type" evidence="7">
    <location>
        <begin position="130"/>
        <end position="226"/>
    </location>
</feature>
<dbReference type="InterPro" id="IPR036388">
    <property type="entry name" value="WH-like_DNA-bd_sf"/>
</dbReference>
<dbReference type="InterPro" id="IPR001867">
    <property type="entry name" value="OmpR/PhoB-type_DNA-bd"/>
</dbReference>
<keyword evidence="1 6" id="KW-0597">Phosphoprotein</keyword>
<dbReference type="GO" id="GO:0005829">
    <property type="term" value="C:cytosol"/>
    <property type="evidence" value="ECO:0007669"/>
    <property type="project" value="TreeGrafter"/>
</dbReference>
<organism evidence="10 11">
    <name type="scientific">Stygiobacter electus</name>
    <dbReference type="NCBI Taxonomy" id="3032292"/>
    <lineage>
        <taxon>Bacteria</taxon>
        <taxon>Pseudomonadati</taxon>
        <taxon>Ignavibacteriota</taxon>
        <taxon>Ignavibacteria</taxon>
        <taxon>Ignavibacteriales</taxon>
        <taxon>Melioribacteraceae</taxon>
        <taxon>Stygiobacter</taxon>
    </lineage>
</organism>
<evidence type="ECO:0000256" key="3">
    <source>
        <dbReference type="ARBA" id="ARBA00023015"/>
    </source>
</evidence>
<protein>
    <submittedName>
        <fullName evidence="10">Response regulator transcription factor</fullName>
    </submittedName>
</protein>
<name>A0AAE3TDG0_9BACT</name>
<dbReference type="Pfam" id="PF00486">
    <property type="entry name" value="Trans_reg_C"/>
    <property type="match status" value="1"/>
</dbReference>
<dbReference type="GO" id="GO:0000156">
    <property type="term" value="F:phosphorelay response regulator activity"/>
    <property type="evidence" value="ECO:0007669"/>
    <property type="project" value="TreeGrafter"/>
</dbReference>
<dbReference type="InterPro" id="IPR039420">
    <property type="entry name" value="WalR-like"/>
</dbReference>
<keyword evidence="11" id="KW-1185">Reference proteome</keyword>
<evidence type="ECO:0000256" key="6">
    <source>
        <dbReference type="PROSITE-ProRule" id="PRU00169"/>
    </source>
</evidence>
<evidence type="ECO:0000313" key="11">
    <source>
        <dbReference type="Proteomes" id="UP001221302"/>
    </source>
</evidence>
<feature type="domain" description="OmpR/PhoB-type" evidence="9">
    <location>
        <begin position="130"/>
        <end position="226"/>
    </location>
</feature>
<dbReference type="SUPFAM" id="SSF52172">
    <property type="entry name" value="CheY-like"/>
    <property type="match status" value="1"/>
</dbReference>
<reference evidence="10" key="1">
    <citation type="submission" date="2023-03" db="EMBL/GenBank/DDBJ databases">
        <title>Stygiobacter electus gen. nov., sp. nov., facultatively anaerobic thermotolerant bacterium of the class Ignavibacteria from a well of Yessentuki mineral water deposit.</title>
        <authorList>
            <person name="Podosokorskaya O.A."/>
            <person name="Elcheninov A.G."/>
            <person name="Petrova N.F."/>
            <person name="Zavarzina D.G."/>
            <person name="Kublanov I.V."/>
            <person name="Merkel A.Y."/>
        </authorList>
    </citation>
    <scope>NUCLEOTIDE SEQUENCE</scope>
    <source>
        <strain evidence="10">09-Me</strain>
    </source>
</reference>
<dbReference type="GO" id="GO:0006355">
    <property type="term" value="P:regulation of DNA-templated transcription"/>
    <property type="evidence" value="ECO:0007669"/>
    <property type="project" value="InterPro"/>
</dbReference>
<dbReference type="InterPro" id="IPR011006">
    <property type="entry name" value="CheY-like_superfamily"/>
</dbReference>
<sequence length="226" mass="26228">MRTKILIVDDEEDILQLLKYNLEKNRFEVLIAKNGYEALQKMEFKPDLVILDLMMPIIDGFETLKKIKENEELKSIPVILLTAKATESNEIASLNIGASDFIQKPVSINKLIARIKANLRKNIEDRFTDKENISIDGLKIEVDKFLVTIDNEPIDLSKTEFWILHLLTSNKGKVFSRSKILDKVWGDNVYVTERTVDVHLLKIRKKLKNYAEYIETIKGIGYRFKE</sequence>
<dbReference type="PROSITE" id="PS51755">
    <property type="entry name" value="OMPR_PHOB"/>
    <property type="match status" value="1"/>
</dbReference>
<dbReference type="EMBL" id="JARGDL010000021">
    <property type="protein sequence ID" value="MDF1612915.1"/>
    <property type="molecule type" value="Genomic_DNA"/>
</dbReference>
<feature type="domain" description="Response regulatory" evidence="8">
    <location>
        <begin position="4"/>
        <end position="119"/>
    </location>
</feature>
<evidence type="ECO:0000256" key="1">
    <source>
        <dbReference type="ARBA" id="ARBA00022553"/>
    </source>
</evidence>
<dbReference type="Proteomes" id="UP001221302">
    <property type="component" value="Unassembled WGS sequence"/>
</dbReference>
<evidence type="ECO:0000256" key="4">
    <source>
        <dbReference type="ARBA" id="ARBA00023125"/>
    </source>
</evidence>
<dbReference type="AlphaFoldDB" id="A0AAE3TDG0"/>